<evidence type="ECO:0000313" key="2">
    <source>
        <dbReference type="EMBL" id="MFA9193082.1"/>
    </source>
</evidence>
<comment type="caution">
    <text evidence="2">The sequence shown here is derived from an EMBL/GenBank/DDBJ whole genome shotgun (WGS) entry which is preliminary data.</text>
</comment>
<feature type="chain" id="PRO_5045925689" evidence="1">
    <location>
        <begin position="19"/>
        <end position="277"/>
    </location>
</feature>
<name>A0ABV4TJK7_9FLAO</name>
<organism evidence="2 3">
    <name type="scientific">Flavobacterium magnesitis</name>
    <dbReference type="NCBI Taxonomy" id="3138077"/>
    <lineage>
        <taxon>Bacteria</taxon>
        <taxon>Pseudomonadati</taxon>
        <taxon>Bacteroidota</taxon>
        <taxon>Flavobacteriia</taxon>
        <taxon>Flavobacteriales</taxon>
        <taxon>Flavobacteriaceae</taxon>
        <taxon>Flavobacterium</taxon>
    </lineage>
</organism>
<evidence type="ECO:0000313" key="3">
    <source>
        <dbReference type="Proteomes" id="UP001574170"/>
    </source>
</evidence>
<dbReference type="Proteomes" id="UP001574170">
    <property type="component" value="Unassembled WGS sequence"/>
</dbReference>
<dbReference type="RefSeq" id="WP_373390150.1">
    <property type="nucleotide sequence ID" value="NZ_JBCFQJ010000014.1"/>
</dbReference>
<evidence type="ECO:0000256" key="1">
    <source>
        <dbReference type="SAM" id="SignalP"/>
    </source>
</evidence>
<keyword evidence="1" id="KW-0732">Signal</keyword>
<accession>A0ABV4TJK7</accession>
<dbReference type="EMBL" id="JBCFQK010000001">
    <property type="protein sequence ID" value="MFA9193082.1"/>
    <property type="molecule type" value="Genomic_DNA"/>
</dbReference>
<gene>
    <name evidence="2" type="ORF">AAGV33_01595</name>
</gene>
<proteinExistence type="predicted"/>
<protein>
    <submittedName>
        <fullName evidence="2">Uncharacterized protein</fullName>
    </submittedName>
</protein>
<reference evidence="2 3" key="1">
    <citation type="submission" date="2024-04" db="EMBL/GenBank/DDBJ databases">
        <title>New Clade of Flavobacterium.</title>
        <authorList>
            <person name="Matos L."/>
            <person name="Proenca D.N."/>
            <person name="Fransisco R.M."/>
            <person name="Chung A.P."/>
            <person name="Maccario L."/>
            <person name="Sorensen S.J."/>
            <person name="Morais P.V."/>
        </authorList>
    </citation>
    <scope>NUCLEOTIDE SEQUENCE [LARGE SCALE GENOMIC DNA]</scope>
    <source>
        <strain evidence="2 3">FBOR7N2.3</strain>
    </source>
</reference>
<feature type="signal peptide" evidence="1">
    <location>
        <begin position="1"/>
        <end position="18"/>
    </location>
</feature>
<keyword evidence="3" id="KW-1185">Reference proteome</keyword>
<sequence length="277" mass="33246">MKLFYTLIILILSLNLNAQNCKCENELNFVINYYEENLPGFIDNVDDKNLKFYKKIKKELIEQTKIYCNKETDCYKILLKYVEFFKDNHSSIYQNSENIDDTNNENVENFLNSNIYKEREVIDLKFQPKNKIERIENVYETEDGTYRVAIVKNKNTFRDYVGIIINSKTLLWKNGQVKFELKKVGNNTFDMFMYLRNHSIKYYTNVRLKDGVLNDSWFNIELKNKKSYILIVERELIFKQIDSETNYLFIPTFSGNLYAKINEFYKKTIQSFNQNLI</sequence>